<keyword evidence="4" id="KW-0540">Nuclease</keyword>
<keyword evidence="1" id="KW-0378">Hydrolase</keyword>
<dbReference type="SUPFAM" id="SSF56300">
    <property type="entry name" value="Metallo-dependent phosphatases"/>
    <property type="match status" value="1"/>
</dbReference>
<name>A0ABS3WBU8_9BACL</name>
<dbReference type="Pfam" id="PF00149">
    <property type="entry name" value="Metallophos"/>
    <property type="match status" value="1"/>
</dbReference>
<dbReference type="PANTHER" id="PTHR30337:SF7">
    <property type="entry name" value="PHOSPHOESTERASE"/>
    <property type="match status" value="1"/>
</dbReference>
<feature type="compositionally biased region" description="Polar residues" evidence="2">
    <location>
        <begin position="440"/>
        <end position="450"/>
    </location>
</feature>
<keyword evidence="5" id="KW-1185">Reference proteome</keyword>
<proteinExistence type="predicted"/>
<dbReference type="InterPro" id="IPR029052">
    <property type="entry name" value="Metallo-depent_PP-like"/>
</dbReference>
<dbReference type="InterPro" id="IPR004843">
    <property type="entry name" value="Calcineurin-like_PHP"/>
</dbReference>
<keyword evidence="4" id="KW-0269">Exonuclease</keyword>
<evidence type="ECO:0000313" key="5">
    <source>
        <dbReference type="Proteomes" id="UP000670947"/>
    </source>
</evidence>
<dbReference type="InterPro" id="IPR014576">
    <property type="entry name" value="Pesterase_YhaO"/>
</dbReference>
<dbReference type="InterPro" id="IPR050535">
    <property type="entry name" value="DNA_Repair-Maintenance_Comp"/>
</dbReference>
<comment type="caution">
    <text evidence="4">The sequence shown here is derived from an EMBL/GenBank/DDBJ whole genome shotgun (WGS) entry which is preliminary data.</text>
</comment>
<organism evidence="4 5">
    <name type="scientific">Paenibacillus artemisiicola</name>
    <dbReference type="NCBI Taxonomy" id="1172618"/>
    <lineage>
        <taxon>Bacteria</taxon>
        <taxon>Bacillati</taxon>
        <taxon>Bacillota</taxon>
        <taxon>Bacilli</taxon>
        <taxon>Bacillales</taxon>
        <taxon>Paenibacillaceae</taxon>
        <taxon>Paenibacillus</taxon>
    </lineage>
</organism>
<dbReference type="GO" id="GO:0004527">
    <property type="term" value="F:exonuclease activity"/>
    <property type="evidence" value="ECO:0007669"/>
    <property type="project" value="UniProtKB-KW"/>
</dbReference>
<feature type="domain" description="Calcineurin-like phosphoesterase" evidence="3">
    <location>
        <begin position="5"/>
        <end position="204"/>
    </location>
</feature>
<dbReference type="CDD" id="cd00840">
    <property type="entry name" value="MPP_Mre11_N"/>
    <property type="match status" value="1"/>
</dbReference>
<dbReference type="Gene3D" id="3.60.21.10">
    <property type="match status" value="1"/>
</dbReference>
<sequence length="450" mass="49063">MGVPFRFIHAADLHVDSPFRGLTDAPPEVREALRESTFRAARRLADAAIEEAADFVVIAGDLYDAADRSLHAQLALQKEWQRLHAHGVQLFIIHGNHDPLSGRQAMLRWPESARFFGAERAEQFPAYTRRGELAAYVTGISYASRSVTANLAARYEARRDGTYEIALLHGNVDGDASHDPYAPCRLDELTGAGFHYWALGHIHQRAVLHAYPHVVYAGNTQGRHARETGAKGCYVVDVAANRETKLRFVPLDTVRWANLDAPIDGLTSEQALLDAMERRALEAAAANEGRSLMARLKLTGRGPMHGLLGDAERLDELLAGLRDRMAESDYGTGAAGAEAGETPWCWIASLESAAGADADPAALAEEDSFAGELVRGSRRIERGEEPLEDVLEEALQPLLGHPKLRRAVREAMKGRGPDWLVRARELAAGLLAGETESPKPDTTAQGGKAR</sequence>
<dbReference type="PANTHER" id="PTHR30337">
    <property type="entry name" value="COMPONENT OF ATP-DEPENDENT DSDNA EXONUCLEASE"/>
    <property type="match status" value="1"/>
</dbReference>
<protein>
    <submittedName>
        <fullName evidence="4">DNA repair exonuclease</fullName>
    </submittedName>
</protein>
<dbReference type="RefSeq" id="WP_208848414.1">
    <property type="nucleotide sequence ID" value="NZ_JAGGDJ010000010.1"/>
</dbReference>
<evidence type="ECO:0000256" key="1">
    <source>
        <dbReference type="ARBA" id="ARBA00022801"/>
    </source>
</evidence>
<gene>
    <name evidence="4" type="ORF">I8J29_15350</name>
</gene>
<dbReference type="Proteomes" id="UP000670947">
    <property type="component" value="Unassembled WGS sequence"/>
</dbReference>
<accession>A0ABS3WBU8</accession>
<reference evidence="4 5" key="1">
    <citation type="submission" date="2021-03" db="EMBL/GenBank/DDBJ databases">
        <title>Paenibacillus artemisicola MWE-103 whole genome sequence.</title>
        <authorList>
            <person name="Ham Y.J."/>
        </authorList>
    </citation>
    <scope>NUCLEOTIDE SEQUENCE [LARGE SCALE GENOMIC DNA]</scope>
    <source>
        <strain evidence="4 5">MWE-103</strain>
    </source>
</reference>
<evidence type="ECO:0000259" key="3">
    <source>
        <dbReference type="Pfam" id="PF00149"/>
    </source>
</evidence>
<dbReference type="EMBL" id="JAGGDJ010000010">
    <property type="protein sequence ID" value="MBO7745585.1"/>
    <property type="molecule type" value="Genomic_DNA"/>
</dbReference>
<dbReference type="InterPro" id="IPR041796">
    <property type="entry name" value="Mre11_N"/>
</dbReference>
<evidence type="ECO:0000313" key="4">
    <source>
        <dbReference type="EMBL" id="MBO7745585.1"/>
    </source>
</evidence>
<evidence type="ECO:0000256" key="2">
    <source>
        <dbReference type="SAM" id="MobiDB-lite"/>
    </source>
</evidence>
<dbReference type="PIRSF" id="PIRSF033091">
    <property type="entry name" value="Pesterase_YhaO"/>
    <property type="match status" value="1"/>
</dbReference>
<feature type="region of interest" description="Disordered" evidence="2">
    <location>
        <begin position="430"/>
        <end position="450"/>
    </location>
</feature>